<sequence length="126" mass="14165">MKRETKLNVQDLECILTILTAPAHDLSKSLELYGGNSSNTIFYSPKHSVGLSFTRCQSPDYFFILYTGKKEIKDRYKLLLHSLTSSKILKCGTLLEDASGKPTYYLPNNVIQQIVRRGILSGTLCC</sequence>
<evidence type="ECO:0000313" key="1">
    <source>
        <dbReference type="EMBL" id="LAB38669.1"/>
    </source>
</evidence>
<accession>A0A2D4N0E0</accession>
<reference evidence="1" key="2">
    <citation type="submission" date="2017-11" db="EMBL/GenBank/DDBJ databases">
        <title>Coralsnake Venomics: Analyses of Venom Gland Transcriptomes and Proteomes of Six Brazilian Taxa.</title>
        <authorList>
            <person name="Aird S.D."/>
            <person name="Jorge da Silva N."/>
            <person name="Qiu L."/>
            <person name="Villar-Briones A."/>
            <person name="Aparecida-Saddi V."/>
            <person name="Campos-Telles M.P."/>
            <person name="Grau M."/>
            <person name="Mikheyev A.S."/>
        </authorList>
    </citation>
    <scope>NUCLEOTIDE SEQUENCE</scope>
    <source>
        <tissue evidence="1">Venom_gland</tissue>
    </source>
</reference>
<name>A0A2D4N0E0_9SAUR</name>
<protein>
    <submittedName>
        <fullName evidence="1">Uncharacterized protein</fullName>
    </submittedName>
</protein>
<organism evidence="1">
    <name type="scientific">Micrurus spixii</name>
    <name type="common">Amazon coral snake</name>
    <dbReference type="NCBI Taxonomy" id="129469"/>
    <lineage>
        <taxon>Eukaryota</taxon>
        <taxon>Metazoa</taxon>
        <taxon>Chordata</taxon>
        <taxon>Craniata</taxon>
        <taxon>Vertebrata</taxon>
        <taxon>Euteleostomi</taxon>
        <taxon>Lepidosauria</taxon>
        <taxon>Squamata</taxon>
        <taxon>Bifurcata</taxon>
        <taxon>Unidentata</taxon>
        <taxon>Episquamata</taxon>
        <taxon>Toxicofera</taxon>
        <taxon>Serpentes</taxon>
        <taxon>Colubroidea</taxon>
        <taxon>Elapidae</taxon>
        <taxon>Elapinae</taxon>
        <taxon>Micrurus</taxon>
    </lineage>
</organism>
<dbReference type="AlphaFoldDB" id="A0A2D4N0E0"/>
<dbReference type="EMBL" id="IACM01134880">
    <property type="protein sequence ID" value="LAB38669.1"/>
    <property type="molecule type" value="Transcribed_RNA"/>
</dbReference>
<reference evidence="1" key="1">
    <citation type="submission" date="2017-07" db="EMBL/GenBank/DDBJ databases">
        <authorList>
            <person name="Mikheyev A."/>
            <person name="Grau M."/>
        </authorList>
    </citation>
    <scope>NUCLEOTIDE SEQUENCE</scope>
    <source>
        <tissue evidence="1">Venom_gland</tissue>
    </source>
</reference>
<proteinExistence type="predicted"/>